<dbReference type="Proteomes" id="UP001183388">
    <property type="component" value="Unassembled WGS sequence"/>
</dbReference>
<evidence type="ECO:0000313" key="3">
    <source>
        <dbReference type="EMBL" id="MDT0307299.1"/>
    </source>
</evidence>
<feature type="transmembrane region" description="Helical" evidence="2">
    <location>
        <begin position="40"/>
        <end position="63"/>
    </location>
</feature>
<keyword evidence="2" id="KW-1133">Transmembrane helix</keyword>
<keyword evidence="2" id="KW-0812">Transmembrane</keyword>
<evidence type="ECO:0000256" key="2">
    <source>
        <dbReference type="SAM" id="Phobius"/>
    </source>
</evidence>
<reference evidence="4" key="1">
    <citation type="submission" date="2023-07" db="EMBL/GenBank/DDBJ databases">
        <title>30 novel species of actinomycetes from the DSMZ collection.</title>
        <authorList>
            <person name="Nouioui I."/>
        </authorList>
    </citation>
    <scope>NUCLEOTIDE SEQUENCE [LARGE SCALE GENOMIC DNA]</scope>
    <source>
        <strain evidence="4">DSM 44917</strain>
    </source>
</reference>
<feature type="transmembrane region" description="Helical" evidence="2">
    <location>
        <begin position="12"/>
        <end position="34"/>
    </location>
</feature>
<dbReference type="EMBL" id="JAVREN010000010">
    <property type="protein sequence ID" value="MDT0307299.1"/>
    <property type="molecule type" value="Genomic_DNA"/>
</dbReference>
<proteinExistence type="predicted"/>
<sequence>MTEGMSGRSRVVVWLTAVVCGALTVGLAVLVVVANLDTAALAGGIVGTAASLFSTVVAVLALVRSSGSPVTARPPARAGGVGGELHNTISGGIQAGPVYQGRDFSFGTPPHEQAAPPRQPPTGAGSDGTPSAQS</sequence>
<protein>
    <submittedName>
        <fullName evidence="3">Uncharacterized protein</fullName>
    </submittedName>
</protein>
<name>A0ABU2L6V9_9ACTN</name>
<feature type="region of interest" description="Disordered" evidence="1">
    <location>
        <begin position="92"/>
        <end position="134"/>
    </location>
</feature>
<accession>A0ABU2L6V9</accession>
<keyword evidence="4" id="KW-1185">Reference proteome</keyword>
<keyword evidence="2" id="KW-0472">Membrane</keyword>
<evidence type="ECO:0000313" key="4">
    <source>
        <dbReference type="Proteomes" id="UP001183388"/>
    </source>
</evidence>
<evidence type="ECO:0000256" key="1">
    <source>
        <dbReference type="SAM" id="MobiDB-lite"/>
    </source>
</evidence>
<dbReference type="RefSeq" id="WP_311630242.1">
    <property type="nucleotide sequence ID" value="NZ_JAVREN010000010.1"/>
</dbReference>
<organism evidence="3 4">
    <name type="scientific">Streptomyces boetiae</name>
    <dbReference type="NCBI Taxonomy" id="3075541"/>
    <lineage>
        <taxon>Bacteria</taxon>
        <taxon>Bacillati</taxon>
        <taxon>Actinomycetota</taxon>
        <taxon>Actinomycetes</taxon>
        <taxon>Kitasatosporales</taxon>
        <taxon>Streptomycetaceae</taxon>
        <taxon>Streptomyces</taxon>
    </lineage>
</organism>
<comment type="caution">
    <text evidence="3">The sequence shown here is derived from an EMBL/GenBank/DDBJ whole genome shotgun (WGS) entry which is preliminary data.</text>
</comment>
<gene>
    <name evidence="3" type="ORF">RM780_10020</name>
</gene>